<evidence type="ECO:0000313" key="9">
    <source>
        <dbReference type="Proteomes" id="UP000045842"/>
    </source>
</evidence>
<dbReference type="Proteomes" id="UP000045842">
    <property type="component" value="Unassembled WGS sequence"/>
</dbReference>
<protein>
    <submittedName>
        <fullName evidence="5">Uncharacterized protein</fullName>
    </submittedName>
</protein>
<dbReference type="EMBL" id="CSAD01001270">
    <property type="protein sequence ID" value="COX02034.1"/>
    <property type="molecule type" value="Genomic_DNA"/>
</dbReference>
<evidence type="ECO:0000313" key="2">
    <source>
        <dbReference type="EMBL" id="CFE51987.1"/>
    </source>
</evidence>
<evidence type="ECO:0000313" key="4">
    <source>
        <dbReference type="EMBL" id="COX02034.1"/>
    </source>
</evidence>
<sequence length="99" mass="10142">MAISSSVGRRSTGINPTPRVCSVGWTTWAMANSATSTSPRDTLRTKASSRAGSSVVASCGRSASSGLSTRVVMRRESSASSPHKSNTPAGRNGVGRIST</sequence>
<dbReference type="EMBL" id="CSAE01000871">
    <property type="protein sequence ID" value="COX02501.1"/>
    <property type="molecule type" value="Genomic_DNA"/>
</dbReference>
<evidence type="ECO:0000256" key="1">
    <source>
        <dbReference type="SAM" id="MobiDB-lite"/>
    </source>
</evidence>
<evidence type="ECO:0000313" key="10">
    <source>
        <dbReference type="Proteomes" id="UP000046947"/>
    </source>
</evidence>
<dbReference type="Proteomes" id="UP000044938">
    <property type="component" value="Unassembled WGS sequence"/>
</dbReference>
<name>A0A0T7LUA1_MYCTX</name>
<evidence type="ECO:0000313" key="3">
    <source>
        <dbReference type="EMBL" id="CFE86804.1"/>
    </source>
</evidence>
<feature type="compositionally biased region" description="Low complexity" evidence="1">
    <location>
        <begin position="48"/>
        <end position="58"/>
    </location>
</feature>
<evidence type="ECO:0000313" key="6">
    <source>
        <dbReference type="EMBL" id="COX35140.1"/>
    </source>
</evidence>
<reference evidence="7 8" key="1">
    <citation type="submission" date="2015-03" db="EMBL/GenBank/DDBJ databases">
        <authorList>
            <consortium name="Pathogen Informatics"/>
        </authorList>
    </citation>
    <scope>NUCLEOTIDE SEQUENCE [LARGE SCALE GENOMIC DNA]</scope>
    <source>
        <strain evidence="4 9">G09801536</strain>
        <strain evidence="2 11">G09901357</strain>
        <strain evidence="3 10">H09601792</strain>
        <strain evidence="7">K00500041</strain>
        <strain evidence="6 8">M09401471</strain>
    </source>
</reference>
<dbReference type="Proteomes" id="UP000048289">
    <property type="component" value="Unassembled WGS sequence"/>
</dbReference>
<evidence type="ECO:0000313" key="7">
    <source>
        <dbReference type="Proteomes" id="UP000038802"/>
    </source>
</evidence>
<evidence type="ECO:0000313" key="5">
    <source>
        <dbReference type="EMBL" id="COX02501.1"/>
    </source>
</evidence>
<dbReference type="EMBL" id="CSAJ01000900">
    <property type="protein sequence ID" value="COX35140.1"/>
    <property type="molecule type" value="Genomic_DNA"/>
</dbReference>
<evidence type="ECO:0000313" key="11">
    <source>
        <dbReference type="Proteomes" id="UP000048289"/>
    </source>
</evidence>
<organism evidence="5 7">
    <name type="scientific">Mycobacterium tuberculosis</name>
    <dbReference type="NCBI Taxonomy" id="1773"/>
    <lineage>
        <taxon>Bacteria</taxon>
        <taxon>Bacillati</taxon>
        <taxon>Actinomycetota</taxon>
        <taxon>Actinomycetes</taxon>
        <taxon>Mycobacteriales</taxon>
        <taxon>Mycobacteriaceae</taxon>
        <taxon>Mycobacterium</taxon>
        <taxon>Mycobacterium tuberculosis complex</taxon>
    </lineage>
</organism>
<accession>A0A0T7LUA1</accession>
<feature type="region of interest" description="Disordered" evidence="1">
    <location>
        <begin position="33"/>
        <end position="99"/>
    </location>
</feature>
<dbReference type="Proteomes" id="UP000038802">
    <property type="component" value="Unassembled WGS sequence"/>
</dbReference>
<dbReference type="EMBL" id="CFOE01001529">
    <property type="protein sequence ID" value="CFE51987.1"/>
    <property type="molecule type" value="Genomic_DNA"/>
</dbReference>
<reference evidence="5" key="2">
    <citation type="submission" date="2015-03" db="EMBL/GenBank/DDBJ databases">
        <authorList>
            <person name="Murphy D."/>
        </authorList>
    </citation>
    <scope>NUCLEOTIDE SEQUENCE [LARGE SCALE GENOMIC DNA]</scope>
    <source>
        <strain evidence="5">K00500041</strain>
    </source>
</reference>
<proteinExistence type="predicted"/>
<gene>
    <name evidence="4" type="ORF">ERS007679_04579</name>
    <name evidence="2" type="ORF">ERS007681_04827</name>
    <name evidence="3" type="ORF">ERS007688_04611</name>
    <name evidence="5" type="ORF">ERS007703_04643</name>
    <name evidence="6" type="ORF">ERS007720_04350</name>
</gene>
<dbReference type="Proteomes" id="UP000046947">
    <property type="component" value="Unassembled WGS sequence"/>
</dbReference>
<feature type="compositionally biased region" description="Polar residues" evidence="1">
    <location>
        <begin position="78"/>
        <end position="89"/>
    </location>
</feature>
<dbReference type="EMBL" id="CFOH01001516">
    <property type="protein sequence ID" value="CFE86804.1"/>
    <property type="molecule type" value="Genomic_DNA"/>
</dbReference>
<dbReference type="AlphaFoldDB" id="A0A0T7LUA1"/>
<evidence type="ECO:0000313" key="8">
    <source>
        <dbReference type="Proteomes" id="UP000044938"/>
    </source>
</evidence>